<organism evidence="1 2">
    <name type="scientific">Mesoplasma lactucae ATCC 49193</name>
    <dbReference type="NCBI Taxonomy" id="81460"/>
    <lineage>
        <taxon>Bacteria</taxon>
        <taxon>Bacillati</taxon>
        <taxon>Mycoplasmatota</taxon>
        <taxon>Mollicutes</taxon>
        <taxon>Entomoplasmatales</taxon>
        <taxon>Entomoplasmataceae</taxon>
        <taxon>Mesoplasma</taxon>
    </lineage>
</organism>
<dbReference type="EMBL" id="CP023668">
    <property type="protein sequence ID" value="ATG97271.1"/>
    <property type="molecule type" value="Genomic_DNA"/>
</dbReference>
<proteinExistence type="predicted"/>
<keyword evidence="2" id="KW-1185">Reference proteome</keyword>
<dbReference type="InterPro" id="IPR050046">
    <property type="entry name" value="MSF_cation_mollicutes"/>
</dbReference>
<name>A0A291IRF6_9MOLU</name>
<dbReference type="RefSeq" id="WP_096862559.1">
    <property type="nucleotide sequence ID" value="NZ_CP023668.1"/>
</dbReference>
<reference evidence="1 2" key="1">
    <citation type="submission" date="2017-09" db="EMBL/GenBank/DDBJ databases">
        <title>SPAdes assembly of the Mesoplasma lactucae genome.</title>
        <authorList>
            <person name="Knight T.F."/>
            <person name="Rubinstein R."/>
            <person name="Citino T."/>
        </authorList>
    </citation>
    <scope>NUCLEOTIDE SEQUENCE [LARGE SCALE GENOMIC DNA]</scope>
    <source>
        <strain evidence="1 2">831-C4</strain>
    </source>
</reference>
<dbReference type="NCBIfam" id="NF043061">
    <property type="entry name" value="MMSYN1_0325"/>
    <property type="match status" value="1"/>
</dbReference>
<dbReference type="OrthoDB" id="387641at2"/>
<dbReference type="AlphaFoldDB" id="A0A291IRF6"/>
<accession>A0A291IRF6</accession>
<gene>
    <name evidence="1" type="ORF">CP520_00665</name>
</gene>
<dbReference type="SUPFAM" id="SSF103473">
    <property type="entry name" value="MFS general substrate transporter"/>
    <property type="match status" value="1"/>
</dbReference>
<dbReference type="KEGG" id="mlac:CP520_00665"/>
<protein>
    <submittedName>
        <fullName evidence="1">Uncharacterized protein</fullName>
    </submittedName>
</protein>
<dbReference type="Gene3D" id="1.20.1250.20">
    <property type="entry name" value="MFS general substrate transporter like domains"/>
    <property type="match status" value="1"/>
</dbReference>
<dbReference type="InterPro" id="IPR036259">
    <property type="entry name" value="MFS_trans_sf"/>
</dbReference>
<sequence length="503" mass="56966">MLNQSWDLYILSPLFLFFGIISVGYVILKERLSLKWIAFTLEIIFFWVAAGITLTWNSAQMGWSTFSNPVSVMLLFFGTSTLFAVFFKPLATWLTGKLHHRRWFMYLGIATLILAIITTFANTDGTIVGFIFTALFLGIAVANNSLYFLFENEQFYYRIAPTMSATIVSIFILFGTFLGSYIAQLEIFLSRNNSNNNHVILFTLGLLFLTISCIFLTVNKENPTWVRGFNEAILDELPKYNWKVLVGLVGVTFATTVIFTITQSSIVVDFLTAKLLPKHHFDMDLVRPWLNTYSTFYSVPQFLFGYLIYKKVTDKVGYRSIIIVSMSLIFASLVVETFTTNAYVFIFFNLIIALAASQVFYAFFAMAIMWNYRSHGLPITGFVAGSQSLGQFLVTMIVGSIKINDRGIFKDFNAIDLTNAANNTEAINNFANNAGNVIMVLYAILALFIVLLAVIMFFTMKIYFADAMDLNNARINMKRILKNEIKTSINTRTTSSLLENKGE</sequence>
<dbReference type="Proteomes" id="UP000232227">
    <property type="component" value="Chromosome"/>
</dbReference>
<evidence type="ECO:0000313" key="1">
    <source>
        <dbReference type="EMBL" id="ATG97271.1"/>
    </source>
</evidence>
<evidence type="ECO:0000313" key="2">
    <source>
        <dbReference type="Proteomes" id="UP000232227"/>
    </source>
</evidence>